<dbReference type="PROSITE" id="PS51459">
    <property type="entry name" value="FIDO"/>
    <property type="match status" value="1"/>
</dbReference>
<protein>
    <submittedName>
        <fullName evidence="2">Fic family protein</fullName>
    </submittedName>
</protein>
<dbReference type="AlphaFoldDB" id="B3DYD0"/>
<dbReference type="eggNOG" id="COG3177">
    <property type="taxonomic scope" value="Bacteria"/>
</dbReference>
<accession>B3DYD0</accession>
<dbReference type="Proteomes" id="UP000009149">
    <property type="component" value="Chromosome"/>
</dbReference>
<reference evidence="2 3" key="1">
    <citation type="journal article" date="2008" name="Biol. Direct">
        <title>Complete genome sequence of the extremely acidophilic methanotroph isolate V4, Methylacidiphilum infernorum, a representative of the bacterial phylum Verrucomicrobia.</title>
        <authorList>
            <person name="Hou S."/>
            <person name="Makarova K.S."/>
            <person name="Saw J.H."/>
            <person name="Senin P."/>
            <person name="Ly B.V."/>
            <person name="Zhou Z."/>
            <person name="Ren Y."/>
            <person name="Wang J."/>
            <person name="Galperin M.Y."/>
            <person name="Omelchenko M.V."/>
            <person name="Wolf Y.I."/>
            <person name="Yutin N."/>
            <person name="Koonin E.V."/>
            <person name="Stott M.B."/>
            <person name="Mountain B.W."/>
            <person name="Crowe M.A."/>
            <person name="Smirnova A.V."/>
            <person name="Dunfield P.F."/>
            <person name="Feng L."/>
            <person name="Wang L."/>
            <person name="Alam M."/>
        </authorList>
    </citation>
    <scope>NUCLEOTIDE SEQUENCE [LARGE SCALE GENOMIC DNA]</scope>
    <source>
        <strain evidence="3">Isolate V4</strain>
    </source>
</reference>
<organism evidence="2 3">
    <name type="scientific">Methylacidiphilum infernorum (isolate V4)</name>
    <name type="common">Methylokorus infernorum (strain V4)</name>
    <dbReference type="NCBI Taxonomy" id="481448"/>
    <lineage>
        <taxon>Bacteria</taxon>
        <taxon>Pseudomonadati</taxon>
        <taxon>Verrucomicrobiota</taxon>
        <taxon>Methylacidiphilae</taxon>
        <taxon>Methylacidiphilales</taxon>
        <taxon>Methylacidiphilaceae</taxon>
        <taxon>Methylacidiphilum (ex Ratnadevi et al. 2023)</taxon>
    </lineage>
</organism>
<gene>
    <name evidence="2" type="ordered locus">Minf_0349</name>
</gene>
<dbReference type="HOGENOM" id="CLU_2936301_0_0_0"/>
<evidence type="ECO:0000313" key="3">
    <source>
        <dbReference type="Proteomes" id="UP000009149"/>
    </source>
</evidence>
<dbReference type="KEGG" id="min:Minf_0349"/>
<dbReference type="Gene3D" id="1.10.3290.10">
    <property type="entry name" value="Fido-like domain"/>
    <property type="match status" value="1"/>
</dbReference>
<feature type="domain" description="Fido" evidence="1">
    <location>
        <begin position="1"/>
        <end position="60"/>
    </location>
</feature>
<dbReference type="InterPro" id="IPR003812">
    <property type="entry name" value="Fido"/>
</dbReference>
<dbReference type="Pfam" id="PF02661">
    <property type="entry name" value="Fic"/>
    <property type="match status" value="1"/>
</dbReference>
<evidence type="ECO:0000259" key="1">
    <source>
        <dbReference type="PROSITE" id="PS51459"/>
    </source>
</evidence>
<sequence length="60" mass="6752">MDAFMAWIMDAIREGELASAVAKQHLLFACVHPFEEGNGRTGRVLFNYLLISSGLPSPWW</sequence>
<dbReference type="EMBL" id="CP000975">
    <property type="protein sequence ID" value="ACD82407.1"/>
    <property type="molecule type" value="Genomic_DNA"/>
</dbReference>
<name>B3DYD0_METI4</name>
<dbReference type="STRING" id="481448.Minf_0349"/>
<dbReference type="SUPFAM" id="SSF140931">
    <property type="entry name" value="Fic-like"/>
    <property type="match status" value="1"/>
</dbReference>
<dbReference type="InterPro" id="IPR036597">
    <property type="entry name" value="Fido-like_dom_sf"/>
</dbReference>
<evidence type="ECO:0000313" key="2">
    <source>
        <dbReference type="EMBL" id="ACD82407.1"/>
    </source>
</evidence>
<proteinExistence type="predicted"/>